<organism evidence="2 3">
    <name type="scientific">Calothrix parasitica NIES-267</name>
    <dbReference type="NCBI Taxonomy" id="1973488"/>
    <lineage>
        <taxon>Bacteria</taxon>
        <taxon>Bacillati</taxon>
        <taxon>Cyanobacteriota</taxon>
        <taxon>Cyanophyceae</taxon>
        <taxon>Nostocales</taxon>
        <taxon>Calotrichaceae</taxon>
        <taxon>Calothrix</taxon>
    </lineage>
</organism>
<keyword evidence="3" id="KW-1185">Reference proteome</keyword>
<sequence>MNSQTVNITEGLVTRLQNLSPEQQQQVVDFIEFLEQKYIQQPSNQEQPKRRIFGLHEGQGWMSENFNEPLPDEFWFGEE</sequence>
<dbReference type="AlphaFoldDB" id="A0A1Z4LSB6"/>
<evidence type="ECO:0000313" key="3">
    <source>
        <dbReference type="Proteomes" id="UP000218418"/>
    </source>
</evidence>
<evidence type="ECO:0000313" key="2">
    <source>
        <dbReference type="EMBL" id="BAY83958.1"/>
    </source>
</evidence>
<dbReference type="Pfam" id="PF10047">
    <property type="entry name" value="DUF2281"/>
    <property type="match status" value="1"/>
</dbReference>
<evidence type="ECO:0000259" key="1">
    <source>
        <dbReference type="Pfam" id="PF10047"/>
    </source>
</evidence>
<dbReference type="InterPro" id="IPR018739">
    <property type="entry name" value="DUF2281"/>
</dbReference>
<dbReference type="EMBL" id="AP018227">
    <property type="protein sequence ID" value="BAY83958.1"/>
    <property type="molecule type" value="Genomic_DNA"/>
</dbReference>
<feature type="domain" description="DUF2281" evidence="1">
    <location>
        <begin position="13"/>
        <end position="71"/>
    </location>
</feature>
<proteinExistence type="predicted"/>
<dbReference type="OrthoDB" id="488113at2"/>
<gene>
    <name evidence="2" type="ORF">NIES267_34520</name>
</gene>
<protein>
    <recommendedName>
        <fullName evidence="1">DUF2281 domain-containing protein</fullName>
    </recommendedName>
</protein>
<dbReference type="Proteomes" id="UP000218418">
    <property type="component" value="Chromosome"/>
</dbReference>
<accession>A0A1Z4LSB6</accession>
<name>A0A1Z4LSB6_9CYAN</name>
<reference evidence="2 3" key="1">
    <citation type="submission" date="2017-06" db="EMBL/GenBank/DDBJ databases">
        <title>Genome sequencing of cyanobaciteial culture collection at National Institute for Environmental Studies (NIES).</title>
        <authorList>
            <person name="Hirose Y."/>
            <person name="Shimura Y."/>
            <person name="Fujisawa T."/>
            <person name="Nakamura Y."/>
            <person name="Kawachi M."/>
        </authorList>
    </citation>
    <scope>NUCLEOTIDE SEQUENCE [LARGE SCALE GENOMIC DNA]</scope>
    <source>
        <strain evidence="2 3">NIES-267</strain>
    </source>
</reference>